<dbReference type="InterPro" id="IPR036179">
    <property type="entry name" value="Ig-like_dom_sf"/>
</dbReference>
<dbReference type="SUPFAM" id="SSF48726">
    <property type="entry name" value="Immunoglobulin"/>
    <property type="match status" value="5"/>
</dbReference>
<dbReference type="PANTHER" id="PTHR47633:SF4">
    <property type="entry name" value="MYOPALLADIN ISOFORM X1"/>
    <property type="match status" value="1"/>
</dbReference>
<dbReference type="EnsemblMetazoa" id="XM_014406110.2">
    <property type="protein sequence ID" value="XP_014261596.1"/>
    <property type="gene ID" value="LOC106673816"/>
</dbReference>
<organism evidence="3 4">
    <name type="scientific">Cimex lectularius</name>
    <name type="common">Bed bug</name>
    <name type="synonym">Acanthia lectularia</name>
    <dbReference type="NCBI Taxonomy" id="79782"/>
    <lineage>
        <taxon>Eukaryota</taxon>
        <taxon>Metazoa</taxon>
        <taxon>Ecdysozoa</taxon>
        <taxon>Arthropoda</taxon>
        <taxon>Hexapoda</taxon>
        <taxon>Insecta</taxon>
        <taxon>Pterygota</taxon>
        <taxon>Neoptera</taxon>
        <taxon>Paraneoptera</taxon>
        <taxon>Hemiptera</taxon>
        <taxon>Heteroptera</taxon>
        <taxon>Panheteroptera</taxon>
        <taxon>Cimicomorpha</taxon>
        <taxon>Cimicidae</taxon>
        <taxon>Cimex</taxon>
    </lineage>
</organism>
<dbReference type="Proteomes" id="UP000494040">
    <property type="component" value="Unassembled WGS sequence"/>
</dbReference>
<evidence type="ECO:0000256" key="1">
    <source>
        <dbReference type="SAM" id="MobiDB-lite"/>
    </source>
</evidence>
<evidence type="ECO:0000313" key="4">
    <source>
        <dbReference type="Proteomes" id="UP000494040"/>
    </source>
</evidence>
<dbReference type="GeneID" id="106673816"/>
<dbReference type="PROSITE" id="PS50835">
    <property type="entry name" value="IG_LIKE"/>
    <property type="match status" value="4"/>
</dbReference>
<dbReference type="Gene3D" id="2.60.40.10">
    <property type="entry name" value="Immunoglobulins"/>
    <property type="match status" value="5"/>
</dbReference>
<sequence length="721" mass="81038">MPRILNQVKTFMQKTFRVNKKKVKVEKTFQTESEESDLELKETPSTMKADILIDKAPKFTIELNGTSITEEGGSACFEAQIEPSDDPTLNIEVYHNGEPMASTHRSRISFNSGHFSLEMSHCLLTDSGEYSIITRNDYGTSVSSYRIDVKEKKENEGQNYEQLDMKSETSQETEQPSRPLNQMSKIPVITQSLKDLEEIVEGQTAHFRCQVMPIGDPNLVIEWFKNGKPVPHSYRITRCHSFGYVTLQIGHVRSDDEGLYTCRASNPHGEVSSEANLKIIKNHWLLEGTFHPQALPLINALEELKRRGSHPEPIYDIPIFETQLQNVICQEGDSVQFQCKVHPAKDPSLKIEYFVRGKPIPFGARFKGTSAFGLISFTINNCRPDDSGEYMVVASTNKGKCSTAAVLKCSEKSDINVQTQHPQGMAGLEKIKDIDNRANSKVNQQHMANIGFPAPKWVKILQPEIRLEESQPLRLEAVVAPKHDPNLQVEWSLNGKSLEQGSRYNITSEFGSVTLHLNAIYERDQGIYTCRAWNNVGQAFTSTSVFCTSKEGLVVGTQHPKGKQGYEKIEQLERSLKKDGVKSCDPESGSPPIFVKQFEDIDNLNEGETARFEATLKPEGDQTMKVEWLYNGSVLNASHRIKTVYAFGSVVLEILSSTKEDSGIYTCRAVNMWGQAEVNVRLDCVENPAGQMSQLKSNVKVRNNLTIFSVNNNDNQRNIDE</sequence>
<dbReference type="InterPro" id="IPR013098">
    <property type="entry name" value="Ig_I-set"/>
</dbReference>
<dbReference type="InterPro" id="IPR013783">
    <property type="entry name" value="Ig-like_fold"/>
</dbReference>
<keyword evidence="4" id="KW-1185">Reference proteome</keyword>
<feature type="domain" description="Ig-like" evidence="2">
    <location>
        <begin position="187"/>
        <end position="278"/>
    </location>
</feature>
<dbReference type="RefSeq" id="XP_014261596.1">
    <property type="nucleotide sequence ID" value="XM_014406110.2"/>
</dbReference>
<dbReference type="CDD" id="cd00096">
    <property type="entry name" value="Ig"/>
    <property type="match status" value="2"/>
</dbReference>
<dbReference type="SMART" id="SM00409">
    <property type="entry name" value="IG"/>
    <property type="match status" value="5"/>
</dbReference>
<feature type="domain" description="Ig-like" evidence="2">
    <location>
        <begin position="591"/>
        <end position="679"/>
    </location>
</feature>
<feature type="compositionally biased region" description="Polar residues" evidence="1">
    <location>
        <begin position="170"/>
        <end position="179"/>
    </location>
</feature>
<dbReference type="InterPro" id="IPR007110">
    <property type="entry name" value="Ig-like_dom"/>
</dbReference>
<dbReference type="Pfam" id="PF07679">
    <property type="entry name" value="I-set"/>
    <property type="match status" value="5"/>
</dbReference>
<reference evidence="3" key="1">
    <citation type="submission" date="2022-01" db="UniProtKB">
        <authorList>
            <consortium name="EnsemblMetazoa"/>
        </authorList>
    </citation>
    <scope>IDENTIFICATION</scope>
</reference>
<feature type="domain" description="Ig-like" evidence="2">
    <location>
        <begin position="455"/>
        <end position="546"/>
    </location>
</feature>
<dbReference type="OrthoDB" id="6583103at2759"/>
<feature type="region of interest" description="Disordered" evidence="1">
    <location>
        <begin position="153"/>
        <end position="179"/>
    </location>
</feature>
<protein>
    <recommendedName>
        <fullName evidence="2">Ig-like domain-containing protein</fullName>
    </recommendedName>
</protein>
<dbReference type="InterPro" id="IPR003598">
    <property type="entry name" value="Ig_sub2"/>
</dbReference>
<evidence type="ECO:0000313" key="3">
    <source>
        <dbReference type="EnsemblMetazoa" id="XP_014261596.1"/>
    </source>
</evidence>
<evidence type="ECO:0000259" key="2">
    <source>
        <dbReference type="PROSITE" id="PS50835"/>
    </source>
</evidence>
<dbReference type="FunFam" id="2.60.40.10:FF:000962">
    <property type="entry name" value="titin isoform X1"/>
    <property type="match status" value="4"/>
</dbReference>
<dbReference type="KEGG" id="clec:106673816"/>
<feature type="domain" description="Ig-like" evidence="2">
    <location>
        <begin position="318"/>
        <end position="408"/>
    </location>
</feature>
<dbReference type="AlphaFoldDB" id="A0A8I6SDH6"/>
<accession>A0A8I6SDH6</accession>
<proteinExistence type="predicted"/>
<name>A0A8I6SDH6_CIMLE</name>
<dbReference type="OMA" id="CHISTEY"/>
<dbReference type="PANTHER" id="PTHR47633">
    <property type="entry name" value="IMMUNOGLOBULIN"/>
    <property type="match status" value="1"/>
</dbReference>
<dbReference type="InterPro" id="IPR003599">
    <property type="entry name" value="Ig_sub"/>
</dbReference>
<dbReference type="SMART" id="SM00408">
    <property type="entry name" value="IGc2"/>
    <property type="match status" value="4"/>
</dbReference>